<dbReference type="InterPro" id="IPR002347">
    <property type="entry name" value="SDR_fam"/>
</dbReference>
<keyword evidence="4" id="KW-1185">Reference proteome</keyword>
<dbReference type="InterPro" id="IPR036291">
    <property type="entry name" value="NAD(P)-bd_dom_sf"/>
</dbReference>
<dbReference type="PANTHER" id="PTHR24320">
    <property type="entry name" value="RETINOL DEHYDROGENASE"/>
    <property type="match status" value="1"/>
</dbReference>
<comment type="caution">
    <text evidence="3">The sequence shown here is derived from an EMBL/GenBank/DDBJ whole genome shotgun (WGS) entry which is preliminary data.</text>
</comment>
<dbReference type="Proteomes" id="UP000613580">
    <property type="component" value="Unassembled WGS sequence"/>
</dbReference>
<dbReference type="AlphaFoldDB" id="A0A8H6SJB6"/>
<proteinExistence type="inferred from homology"/>
<dbReference type="PANTHER" id="PTHR24320:SF283">
    <property type="entry name" value="RETINOL DEHYDROGENASE 11"/>
    <property type="match status" value="1"/>
</dbReference>
<protein>
    <submittedName>
        <fullName evidence="3">Short-chain dehydrogenase/reductase family protein</fullName>
    </submittedName>
</protein>
<sequence length="341" mass="36065">MSSSSLPTFGATTTAEEVADALVSEIKGKNVLVTGTSINGIGFETARAIAKYANLVIITGYNASRLQLSKEAITKEFPSANIRTLHVDLSSVESVRKAGAEVNAYPEPLHVLINNAAATTGTSKPTVDGFEMQMAAGHIGPFLFTKLLAPKILASTSSTISIPRVIFVSSVQHALGDGVPLDKEAFTTGAGTTLPEEHKDAKAPPMFLRYGQVKSANVLTARELSRRAGGRIRAYSLDPGAIVTNAFAQDFKPTLEAIGIIGKDGKANKDFGGELVWKSLGQGAATTVTAAFDPRISDQAGAYLLDCVLAEDKVAAHSSDMVRAKKLWDLTEEVIGEKFEL</sequence>
<dbReference type="OrthoDB" id="191139at2759"/>
<gene>
    <name evidence="3" type="ORF">HMN09_00997800</name>
</gene>
<dbReference type="EMBL" id="JACAZE010000014">
    <property type="protein sequence ID" value="KAF7299902.1"/>
    <property type="molecule type" value="Genomic_DNA"/>
</dbReference>
<dbReference type="Gene3D" id="3.40.50.720">
    <property type="entry name" value="NAD(P)-binding Rossmann-like Domain"/>
    <property type="match status" value="1"/>
</dbReference>
<evidence type="ECO:0000313" key="4">
    <source>
        <dbReference type="Proteomes" id="UP000613580"/>
    </source>
</evidence>
<evidence type="ECO:0000256" key="2">
    <source>
        <dbReference type="ARBA" id="ARBA00023002"/>
    </source>
</evidence>
<name>A0A8H6SJB6_MYCCL</name>
<accession>A0A8H6SJB6</accession>
<evidence type="ECO:0000313" key="3">
    <source>
        <dbReference type="EMBL" id="KAF7299902.1"/>
    </source>
</evidence>
<comment type="similarity">
    <text evidence="1">Belongs to the short-chain dehydrogenases/reductases (SDR) family.</text>
</comment>
<organism evidence="3 4">
    <name type="scientific">Mycena chlorophos</name>
    <name type="common">Agaric fungus</name>
    <name type="synonym">Agaricus chlorophos</name>
    <dbReference type="NCBI Taxonomy" id="658473"/>
    <lineage>
        <taxon>Eukaryota</taxon>
        <taxon>Fungi</taxon>
        <taxon>Dikarya</taxon>
        <taxon>Basidiomycota</taxon>
        <taxon>Agaricomycotina</taxon>
        <taxon>Agaricomycetes</taxon>
        <taxon>Agaricomycetidae</taxon>
        <taxon>Agaricales</taxon>
        <taxon>Marasmiineae</taxon>
        <taxon>Mycenaceae</taxon>
        <taxon>Mycena</taxon>
    </lineage>
</organism>
<dbReference type="Pfam" id="PF00106">
    <property type="entry name" value="adh_short"/>
    <property type="match status" value="1"/>
</dbReference>
<dbReference type="SUPFAM" id="SSF51735">
    <property type="entry name" value="NAD(P)-binding Rossmann-fold domains"/>
    <property type="match status" value="1"/>
</dbReference>
<reference evidence="3" key="1">
    <citation type="submission" date="2020-05" db="EMBL/GenBank/DDBJ databases">
        <title>Mycena genomes resolve the evolution of fungal bioluminescence.</title>
        <authorList>
            <person name="Tsai I.J."/>
        </authorList>
    </citation>
    <scope>NUCLEOTIDE SEQUENCE</scope>
    <source>
        <strain evidence="3">110903Hualien_Pintung</strain>
    </source>
</reference>
<keyword evidence="2" id="KW-0560">Oxidoreductase</keyword>
<evidence type="ECO:0000256" key="1">
    <source>
        <dbReference type="ARBA" id="ARBA00006484"/>
    </source>
</evidence>
<dbReference type="GO" id="GO:0016491">
    <property type="term" value="F:oxidoreductase activity"/>
    <property type="evidence" value="ECO:0007669"/>
    <property type="project" value="UniProtKB-KW"/>
</dbReference>